<feature type="compositionally biased region" description="Polar residues" evidence="1">
    <location>
        <begin position="1"/>
        <end position="18"/>
    </location>
</feature>
<feature type="compositionally biased region" description="Basic and acidic residues" evidence="1">
    <location>
        <begin position="127"/>
        <end position="145"/>
    </location>
</feature>
<dbReference type="EMBL" id="CAWUFR010001216">
    <property type="protein sequence ID" value="CAK6983168.1"/>
    <property type="molecule type" value="Genomic_DNA"/>
</dbReference>
<evidence type="ECO:0000256" key="1">
    <source>
        <dbReference type="SAM" id="MobiDB-lite"/>
    </source>
</evidence>
<feature type="region of interest" description="Disordered" evidence="1">
    <location>
        <begin position="101"/>
        <end position="145"/>
    </location>
</feature>
<reference evidence="2 3" key="1">
    <citation type="submission" date="2024-01" db="EMBL/GenBank/DDBJ databases">
        <authorList>
            <person name="Alioto T."/>
            <person name="Alioto T."/>
            <person name="Gomez Garrido J."/>
        </authorList>
    </citation>
    <scope>NUCLEOTIDE SEQUENCE [LARGE SCALE GENOMIC DNA]</scope>
</reference>
<comment type="caution">
    <text evidence="2">The sequence shown here is derived from an EMBL/GenBank/DDBJ whole genome shotgun (WGS) entry which is preliminary data.</text>
</comment>
<sequence length="145" mass="16009">MPPRSSSMSTAQWGQATLGSPRPYANSGHSSTGQGVAKIYSSVFIDNNRENMPNSGIMDKRKVRDEKAGESANKANVNRNILIDNYHGYATKEGMKISVMDEDDFPDLPVTPTKPPPSKKGKKQKKKSDTKNADRFTEGGYERKN</sequence>
<evidence type="ECO:0000313" key="2">
    <source>
        <dbReference type="EMBL" id="CAK6983168.1"/>
    </source>
</evidence>
<feature type="region of interest" description="Disordered" evidence="1">
    <location>
        <begin position="1"/>
        <end position="33"/>
    </location>
</feature>
<organism evidence="2 3">
    <name type="scientific">Scomber scombrus</name>
    <name type="common">Atlantic mackerel</name>
    <name type="synonym">Scomber vernalis</name>
    <dbReference type="NCBI Taxonomy" id="13677"/>
    <lineage>
        <taxon>Eukaryota</taxon>
        <taxon>Metazoa</taxon>
        <taxon>Chordata</taxon>
        <taxon>Craniata</taxon>
        <taxon>Vertebrata</taxon>
        <taxon>Euteleostomi</taxon>
        <taxon>Actinopterygii</taxon>
        <taxon>Neopterygii</taxon>
        <taxon>Teleostei</taxon>
        <taxon>Neoteleostei</taxon>
        <taxon>Acanthomorphata</taxon>
        <taxon>Pelagiaria</taxon>
        <taxon>Scombriformes</taxon>
        <taxon>Scombridae</taxon>
        <taxon>Scomber</taxon>
    </lineage>
</organism>
<dbReference type="Proteomes" id="UP001314229">
    <property type="component" value="Unassembled WGS sequence"/>
</dbReference>
<feature type="compositionally biased region" description="Basic and acidic residues" evidence="1">
    <location>
        <begin position="58"/>
        <end position="69"/>
    </location>
</feature>
<dbReference type="AlphaFoldDB" id="A0AAV1QGB4"/>
<feature type="region of interest" description="Disordered" evidence="1">
    <location>
        <begin position="45"/>
        <end position="73"/>
    </location>
</feature>
<name>A0AAV1QGB4_SCOSC</name>
<evidence type="ECO:0000313" key="3">
    <source>
        <dbReference type="Proteomes" id="UP001314229"/>
    </source>
</evidence>
<accession>A0AAV1QGB4</accession>
<feature type="compositionally biased region" description="Basic residues" evidence="1">
    <location>
        <begin position="117"/>
        <end position="126"/>
    </location>
</feature>
<protein>
    <submittedName>
        <fullName evidence="2">Uncharacterized protein</fullName>
    </submittedName>
</protein>
<gene>
    <name evidence="2" type="ORF">FSCOSCO3_A007822</name>
</gene>
<keyword evidence="3" id="KW-1185">Reference proteome</keyword>
<proteinExistence type="predicted"/>